<dbReference type="Proteomes" id="UP001307168">
    <property type="component" value="Unassembled WGS sequence"/>
</dbReference>
<dbReference type="AlphaFoldDB" id="A0AAW9NR61"/>
<name>A0AAW9NR61_9BACI</name>
<sequence>MSGSWSLFNKLYTDHLGEFYLSLYQATFEEQAVVVYVAINDKSKVLVMRELEFMDTYTFHDPYSSLQREWEEAQ</sequence>
<proteinExistence type="predicted"/>
<reference evidence="1 2" key="1">
    <citation type="submission" date="2023-03" db="EMBL/GenBank/DDBJ databases">
        <title>Bacillus Genome Sequencing.</title>
        <authorList>
            <person name="Dunlap C."/>
        </authorList>
    </citation>
    <scope>NUCLEOTIDE SEQUENCE [LARGE SCALE GENOMIC DNA]</scope>
    <source>
        <strain evidence="1 2">B-41290</strain>
    </source>
</reference>
<organism evidence="1 2">
    <name type="scientific">Peribacillus castrilensis</name>
    <dbReference type="NCBI Taxonomy" id="2897690"/>
    <lineage>
        <taxon>Bacteria</taxon>
        <taxon>Bacillati</taxon>
        <taxon>Bacillota</taxon>
        <taxon>Bacilli</taxon>
        <taxon>Bacillales</taxon>
        <taxon>Bacillaceae</taxon>
        <taxon>Peribacillus</taxon>
    </lineage>
</organism>
<keyword evidence="2" id="KW-1185">Reference proteome</keyword>
<evidence type="ECO:0000313" key="1">
    <source>
        <dbReference type="EMBL" id="MEC0276892.1"/>
    </source>
</evidence>
<comment type="caution">
    <text evidence="1">The sequence shown here is derived from an EMBL/GenBank/DDBJ whole genome shotgun (WGS) entry which is preliminary data.</text>
</comment>
<dbReference type="RefSeq" id="WP_367408433.1">
    <property type="nucleotide sequence ID" value="NZ_JARNBH010000042.1"/>
</dbReference>
<protein>
    <submittedName>
        <fullName evidence="1">Uncharacterized protein</fullName>
    </submittedName>
</protein>
<gene>
    <name evidence="1" type="ORF">P4706_28280</name>
</gene>
<accession>A0AAW9NR61</accession>
<evidence type="ECO:0000313" key="2">
    <source>
        <dbReference type="Proteomes" id="UP001307168"/>
    </source>
</evidence>
<dbReference type="EMBL" id="JARNBH010000042">
    <property type="protein sequence ID" value="MEC0276892.1"/>
    <property type="molecule type" value="Genomic_DNA"/>
</dbReference>